<reference evidence="1 2" key="1">
    <citation type="submission" date="2023-11" db="EMBL/GenBank/DDBJ databases">
        <authorList>
            <person name="Okamura Y."/>
        </authorList>
    </citation>
    <scope>NUCLEOTIDE SEQUENCE [LARGE SCALE GENOMIC DNA]</scope>
</reference>
<evidence type="ECO:0000313" key="2">
    <source>
        <dbReference type="Proteomes" id="UP001497472"/>
    </source>
</evidence>
<dbReference type="EMBL" id="CAVLEF010000144">
    <property type="protein sequence ID" value="CAK1552401.1"/>
    <property type="molecule type" value="Genomic_DNA"/>
</dbReference>
<evidence type="ECO:0000313" key="1">
    <source>
        <dbReference type="EMBL" id="CAK1552401.1"/>
    </source>
</evidence>
<keyword evidence="2" id="KW-1185">Reference proteome</keyword>
<organism evidence="1 2">
    <name type="scientific">Leptosia nina</name>
    <dbReference type="NCBI Taxonomy" id="320188"/>
    <lineage>
        <taxon>Eukaryota</taxon>
        <taxon>Metazoa</taxon>
        <taxon>Ecdysozoa</taxon>
        <taxon>Arthropoda</taxon>
        <taxon>Hexapoda</taxon>
        <taxon>Insecta</taxon>
        <taxon>Pterygota</taxon>
        <taxon>Neoptera</taxon>
        <taxon>Endopterygota</taxon>
        <taxon>Lepidoptera</taxon>
        <taxon>Glossata</taxon>
        <taxon>Ditrysia</taxon>
        <taxon>Papilionoidea</taxon>
        <taxon>Pieridae</taxon>
        <taxon>Pierinae</taxon>
        <taxon>Leptosia</taxon>
    </lineage>
</organism>
<name>A0AAV1JUG8_9NEOP</name>
<accession>A0AAV1JUG8</accession>
<proteinExistence type="predicted"/>
<dbReference type="Proteomes" id="UP001497472">
    <property type="component" value="Unassembled WGS sequence"/>
</dbReference>
<sequence>MKFLLITSQNQNKSPEVDARHAGILMRDEKLRPRDGFAQIDQKLCTRQKSLLSANCDVPDLLHSVKR</sequence>
<dbReference type="AlphaFoldDB" id="A0AAV1JUG8"/>
<gene>
    <name evidence="1" type="ORF">LNINA_LOCUS11446</name>
</gene>
<protein>
    <submittedName>
        <fullName evidence="1">Uncharacterized protein</fullName>
    </submittedName>
</protein>
<comment type="caution">
    <text evidence="1">The sequence shown here is derived from an EMBL/GenBank/DDBJ whole genome shotgun (WGS) entry which is preliminary data.</text>
</comment>